<evidence type="ECO:0000313" key="2">
    <source>
        <dbReference type="EMBL" id="MPC94481.1"/>
    </source>
</evidence>
<evidence type="ECO:0000313" key="3">
    <source>
        <dbReference type="Proteomes" id="UP000324222"/>
    </source>
</evidence>
<organism evidence="2 3">
    <name type="scientific">Portunus trituberculatus</name>
    <name type="common">Swimming crab</name>
    <name type="synonym">Neptunus trituberculatus</name>
    <dbReference type="NCBI Taxonomy" id="210409"/>
    <lineage>
        <taxon>Eukaryota</taxon>
        <taxon>Metazoa</taxon>
        <taxon>Ecdysozoa</taxon>
        <taxon>Arthropoda</taxon>
        <taxon>Crustacea</taxon>
        <taxon>Multicrustacea</taxon>
        <taxon>Malacostraca</taxon>
        <taxon>Eumalacostraca</taxon>
        <taxon>Eucarida</taxon>
        <taxon>Decapoda</taxon>
        <taxon>Pleocyemata</taxon>
        <taxon>Brachyura</taxon>
        <taxon>Eubrachyura</taxon>
        <taxon>Portunoidea</taxon>
        <taxon>Portunidae</taxon>
        <taxon>Portuninae</taxon>
        <taxon>Portunus</taxon>
    </lineage>
</organism>
<proteinExistence type="predicted"/>
<dbReference type="AlphaFoldDB" id="A0A5B7J9D4"/>
<comment type="caution">
    <text evidence="2">The sequence shown here is derived from an EMBL/GenBank/DDBJ whole genome shotgun (WGS) entry which is preliminary data.</text>
</comment>
<keyword evidence="3" id="KW-1185">Reference proteome</keyword>
<dbReference type="Proteomes" id="UP000324222">
    <property type="component" value="Unassembled WGS sequence"/>
</dbReference>
<feature type="region of interest" description="Disordered" evidence="1">
    <location>
        <begin position="37"/>
        <end position="57"/>
    </location>
</feature>
<sequence>MDSLSPISIRLRPSGTHSPLNNRQLLALAATKQGAGNNLTLHIPAPGGTAHSDSRCKQRRDYAATKLTLWQPDEQQGVARIMTTDVTSCIASLEGHMIYTNAKSLPPGCLSYLPVGAAHQD</sequence>
<evidence type="ECO:0000256" key="1">
    <source>
        <dbReference type="SAM" id="MobiDB-lite"/>
    </source>
</evidence>
<dbReference type="EMBL" id="VSRR010098719">
    <property type="protein sequence ID" value="MPC94481.1"/>
    <property type="molecule type" value="Genomic_DNA"/>
</dbReference>
<reference evidence="2 3" key="1">
    <citation type="submission" date="2019-05" db="EMBL/GenBank/DDBJ databases">
        <title>Another draft genome of Portunus trituberculatus and its Hox gene families provides insights of decapod evolution.</title>
        <authorList>
            <person name="Jeong J.-H."/>
            <person name="Song I."/>
            <person name="Kim S."/>
            <person name="Choi T."/>
            <person name="Kim D."/>
            <person name="Ryu S."/>
            <person name="Kim W."/>
        </authorList>
    </citation>
    <scope>NUCLEOTIDE SEQUENCE [LARGE SCALE GENOMIC DNA]</scope>
    <source>
        <tissue evidence="2">Muscle</tissue>
    </source>
</reference>
<name>A0A5B7J9D4_PORTR</name>
<protein>
    <submittedName>
        <fullName evidence="2">Uncharacterized protein</fullName>
    </submittedName>
</protein>
<gene>
    <name evidence="2" type="ORF">E2C01_089652</name>
</gene>
<accession>A0A5B7J9D4</accession>